<dbReference type="CDD" id="cd07821">
    <property type="entry name" value="PYR_PYL_RCAR_like"/>
    <property type="match status" value="1"/>
</dbReference>
<evidence type="ECO:0000313" key="2">
    <source>
        <dbReference type="Proteomes" id="UP000585050"/>
    </source>
</evidence>
<dbReference type="RefSeq" id="WP_168882789.1">
    <property type="nucleotide sequence ID" value="NZ_JABAIL010000003.1"/>
</dbReference>
<dbReference type="SUPFAM" id="SSF55961">
    <property type="entry name" value="Bet v1-like"/>
    <property type="match status" value="1"/>
</dbReference>
<dbReference type="Gene3D" id="3.30.530.20">
    <property type="match status" value="1"/>
</dbReference>
<protein>
    <submittedName>
        <fullName evidence="1">SRPBCC family protein</fullName>
    </submittedName>
</protein>
<dbReference type="InterPro" id="IPR023393">
    <property type="entry name" value="START-like_dom_sf"/>
</dbReference>
<dbReference type="Pfam" id="PF10604">
    <property type="entry name" value="Polyketide_cyc2"/>
    <property type="match status" value="1"/>
</dbReference>
<name>A0A7X8SKV6_9BACT</name>
<sequence length="172" mass="19478">MKIHKEITIHANADKVWSVFADDFHNVGNWLTQISASKALEHQAITDAPVSGRICDITSKPNGPQAIEKITYYNANNYHFEFDVTFNNTPSALPVVKNHVKVKIDIIDLNTSRLTWDSDITLKFLGKLISPLVKVGISKSFDELLDDFQYFVENDTPHPRKLVQLEKNKLSA</sequence>
<gene>
    <name evidence="1" type="ORF">HGP29_12735</name>
</gene>
<proteinExistence type="predicted"/>
<evidence type="ECO:0000313" key="1">
    <source>
        <dbReference type="EMBL" id="NLR92084.1"/>
    </source>
</evidence>
<organism evidence="1 2">
    <name type="scientific">Flammeovirga agarivorans</name>
    <dbReference type="NCBI Taxonomy" id="2726742"/>
    <lineage>
        <taxon>Bacteria</taxon>
        <taxon>Pseudomonadati</taxon>
        <taxon>Bacteroidota</taxon>
        <taxon>Cytophagia</taxon>
        <taxon>Cytophagales</taxon>
        <taxon>Flammeovirgaceae</taxon>
        <taxon>Flammeovirga</taxon>
    </lineage>
</organism>
<keyword evidence="2" id="KW-1185">Reference proteome</keyword>
<dbReference type="Proteomes" id="UP000585050">
    <property type="component" value="Unassembled WGS sequence"/>
</dbReference>
<dbReference type="InterPro" id="IPR019587">
    <property type="entry name" value="Polyketide_cyclase/dehydratase"/>
</dbReference>
<dbReference type="EMBL" id="JABAIL010000003">
    <property type="protein sequence ID" value="NLR92084.1"/>
    <property type="molecule type" value="Genomic_DNA"/>
</dbReference>
<comment type="caution">
    <text evidence="1">The sequence shown here is derived from an EMBL/GenBank/DDBJ whole genome shotgun (WGS) entry which is preliminary data.</text>
</comment>
<dbReference type="AlphaFoldDB" id="A0A7X8SKV6"/>
<reference evidence="1 2" key="1">
    <citation type="submission" date="2020-04" db="EMBL/GenBank/DDBJ databases">
        <title>Flammeovirga sp. SR4, a novel species isolated from seawater.</title>
        <authorList>
            <person name="Wang X."/>
        </authorList>
    </citation>
    <scope>NUCLEOTIDE SEQUENCE [LARGE SCALE GENOMIC DNA]</scope>
    <source>
        <strain evidence="1 2">SR4</strain>
    </source>
</reference>
<accession>A0A7X8SKV6</accession>